<dbReference type="GO" id="GO:0016020">
    <property type="term" value="C:membrane"/>
    <property type="evidence" value="ECO:0007669"/>
    <property type="project" value="UniProtKB-SubCell"/>
</dbReference>
<organism evidence="7 8">
    <name type="scientific">Candidatus Staskawiczbacteria bacterium CG10_big_fil_rev_8_21_14_0_10_38_10</name>
    <dbReference type="NCBI Taxonomy" id="1974891"/>
    <lineage>
        <taxon>Bacteria</taxon>
        <taxon>Candidatus Staskawicziibacteriota</taxon>
    </lineage>
</organism>
<accession>A0A2H9T136</accession>
<gene>
    <name evidence="7" type="ORF">COU98_02135</name>
</gene>
<keyword evidence="5 6" id="KW-0472">Membrane</keyword>
<evidence type="ECO:0000313" key="7">
    <source>
        <dbReference type="EMBL" id="PJE69425.1"/>
    </source>
</evidence>
<evidence type="ECO:0000256" key="5">
    <source>
        <dbReference type="ARBA" id="ARBA00023136"/>
    </source>
</evidence>
<keyword evidence="3 6" id="KW-0812">Transmembrane</keyword>
<dbReference type="PANTHER" id="PTHR21716:SF62">
    <property type="entry name" value="TRANSPORT PROTEIN YDBI-RELATED"/>
    <property type="match status" value="1"/>
</dbReference>
<dbReference type="Pfam" id="PF01594">
    <property type="entry name" value="AI-2E_transport"/>
    <property type="match status" value="1"/>
</dbReference>
<protein>
    <recommendedName>
        <fullName evidence="9">AI-2E family transporter</fullName>
    </recommendedName>
</protein>
<dbReference type="PANTHER" id="PTHR21716">
    <property type="entry name" value="TRANSMEMBRANE PROTEIN"/>
    <property type="match status" value="1"/>
</dbReference>
<feature type="transmembrane region" description="Helical" evidence="6">
    <location>
        <begin position="67"/>
        <end position="89"/>
    </location>
</feature>
<evidence type="ECO:0000256" key="3">
    <source>
        <dbReference type="ARBA" id="ARBA00022692"/>
    </source>
</evidence>
<evidence type="ECO:0000256" key="6">
    <source>
        <dbReference type="SAM" id="Phobius"/>
    </source>
</evidence>
<feature type="transmembrane region" description="Helical" evidence="6">
    <location>
        <begin position="298"/>
        <end position="329"/>
    </location>
</feature>
<reference evidence="8" key="1">
    <citation type="submission" date="2017-09" db="EMBL/GenBank/DDBJ databases">
        <title>Depth-based differentiation of microbial function through sediment-hosted aquifers and enrichment of novel symbionts in the deep terrestrial subsurface.</title>
        <authorList>
            <person name="Probst A.J."/>
            <person name="Ladd B."/>
            <person name="Jarett J.K."/>
            <person name="Geller-Mcgrath D.E."/>
            <person name="Sieber C.M.K."/>
            <person name="Emerson J.B."/>
            <person name="Anantharaman K."/>
            <person name="Thomas B.C."/>
            <person name="Malmstrom R."/>
            <person name="Stieglmeier M."/>
            <person name="Klingl A."/>
            <person name="Woyke T."/>
            <person name="Ryan C.M."/>
            <person name="Banfield J.F."/>
        </authorList>
    </citation>
    <scope>NUCLEOTIDE SEQUENCE [LARGE SCALE GENOMIC DNA]</scope>
</reference>
<evidence type="ECO:0000256" key="4">
    <source>
        <dbReference type="ARBA" id="ARBA00022989"/>
    </source>
</evidence>
<sequence>MEQQKQLLDISWETILKVAIAAFTFYLLYLIRDIVIWFIFALIISVLLNPLIVFLRKLRVPRILATVFVYLVIFGIFGLVIYLTIPIFITEFQQFYNSIPQYFKRISPFFEEIGIEAFKNLESFVRVVIIKLQESSSGIFGALSLLFGGISSTIFILTIAFFLSLEENWIERVLLLFSPKKYEESVLVIFKRCQNKVTGWFGVRVLACLFVGVASFIIFLLFKIKYSFILALLAGALNFIPYLGPLVTAVLLFLFVGVTDTWIKSLIVLAGFFAVQYIEGSVLSPILTKKFLGLPPVLVLLSLVIGGKIFGILGAIFAIPVAGITYEFLKDFLKRRKEIL</sequence>
<feature type="transmembrane region" description="Helical" evidence="6">
    <location>
        <begin position="228"/>
        <end position="254"/>
    </location>
</feature>
<comment type="caution">
    <text evidence="7">The sequence shown here is derived from an EMBL/GenBank/DDBJ whole genome shotgun (WGS) entry which is preliminary data.</text>
</comment>
<feature type="transmembrane region" description="Helical" evidence="6">
    <location>
        <begin position="261"/>
        <end position="278"/>
    </location>
</feature>
<evidence type="ECO:0000313" key="8">
    <source>
        <dbReference type="Proteomes" id="UP000236946"/>
    </source>
</evidence>
<evidence type="ECO:0000256" key="1">
    <source>
        <dbReference type="ARBA" id="ARBA00004141"/>
    </source>
</evidence>
<dbReference type="AlphaFoldDB" id="A0A2H9T136"/>
<dbReference type="GO" id="GO:0055085">
    <property type="term" value="P:transmembrane transport"/>
    <property type="evidence" value="ECO:0007669"/>
    <property type="project" value="TreeGrafter"/>
</dbReference>
<name>A0A2H9T136_9BACT</name>
<dbReference type="Proteomes" id="UP000236946">
    <property type="component" value="Unassembled WGS sequence"/>
</dbReference>
<proteinExistence type="inferred from homology"/>
<keyword evidence="4 6" id="KW-1133">Transmembrane helix</keyword>
<feature type="transmembrane region" description="Helical" evidence="6">
    <location>
        <begin position="201"/>
        <end position="222"/>
    </location>
</feature>
<dbReference type="EMBL" id="PFEN01000040">
    <property type="protein sequence ID" value="PJE69425.1"/>
    <property type="molecule type" value="Genomic_DNA"/>
</dbReference>
<feature type="transmembrane region" description="Helical" evidence="6">
    <location>
        <begin position="34"/>
        <end position="55"/>
    </location>
</feature>
<feature type="transmembrane region" description="Helical" evidence="6">
    <location>
        <begin position="7"/>
        <end position="28"/>
    </location>
</feature>
<comment type="similarity">
    <text evidence="2">Belongs to the autoinducer-2 exporter (AI-2E) (TC 2.A.86) family.</text>
</comment>
<comment type="subcellular location">
    <subcellularLocation>
        <location evidence="1">Membrane</location>
        <topology evidence="1">Multi-pass membrane protein</topology>
    </subcellularLocation>
</comment>
<dbReference type="InterPro" id="IPR002549">
    <property type="entry name" value="AI-2E-like"/>
</dbReference>
<feature type="transmembrane region" description="Helical" evidence="6">
    <location>
        <begin position="139"/>
        <end position="163"/>
    </location>
</feature>
<evidence type="ECO:0000256" key="2">
    <source>
        <dbReference type="ARBA" id="ARBA00009773"/>
    </source>
</evidence>
<evidence type="ECO:0008006" key="9">
    <source>
        <dbReference type="Google" id="ProtNLM"/>
    </source>
</evidence>